<proteinExistence type="predicted"/>
<dbReference type="Proteomes" id="UP000000760">
    <property type="component" value="Chromosome"/>
</dbReference>
<dbReference type="AlphaFoldDB" id="A0RP37"/>
<reference evidence="2" key="1">
    <citation type="submission" date="2006-11" db="EMBL/GenBank/DDBJ databases">
        <title>Sequence of Campylobacter fetus subsp. fetus 82-40.</title>
        <authorList>
            <person name="Fouts D.E."/>
            <person name="Nelson K.E."/>
        </authorList>
    </citation>
    <scope>NUCLEOTIDE SEQUENCE [LARGE SCALE GENOMIC DNA]</scope>
    <source>
        <strain evidence="2">82-40</strain>
    </source>
</reference>
<dbReference type="KEGG" id="cff:CFF8240_0795"/>
<evidence type="ECO:0000313" key="2">
    <source>
        <dbReference type="Proteomes" id="UP000000760"/>
    </source>
</evidence>
<gene>
    <name evidence="1" type="ordered locus">CFF8240_0795</name>
</gene>
<organism evidence="1 2">
    <name type="scientific">Campylobacter fetus subsp. fetus (strain 82-40)</name>
    <dbReference type="NCBI Taxonomy" id="360106"/>
    <lineage>
        <taxon>Bacteria</taxon>
        <taxon>Pseudomonadati</taxon>
        <taxon>Campylobacterota</taxon>
        <taxon>Epsilonproteobacteria</taxon>
        <taxon>Campylobacterales</taxon>
        <taxon>Campylobacteraceae</taxon>
        <taxon>Campylobacter</taxon>
    </lineage>
</organism>
<accession>A0RP37</accession>
<protein>
    <submittedName>
        <fullName evidence="1">Uncharacterized protein</fullName>
    </submittedName>
</protein>
<evidence type="ECO:0000313" key="1">
    <source>
        <dbReference type="EMBL" id="ABK83218.1"/>
    </source>
</evidence>
<sequence>MSCELFFKCENRKNYVNATYEKMNEGRGGEFDF</sequence>
<dbReference type="EMBL" id="CP000487">
    <property type="protein sequence ID" value="ABK83218.1"/>
    <property type="molecule type" value="Genomic_DNA"/>
</dbReference>
<name>A0RP37_CAMFF</name>
<dbReference type="HOGENOM" id="CLU_3381093_0_0_7"/>